<evidence type="ECO:0000313" key="4">
    <source>
        <dbReference type="Proteomes" id="UP000278222"/>
    </source>
</evidence>
<comment type="caution">
    <text evidence="3">The sequence shown here is derived from an EMBL/GenBank/DDBJ whole genome shotgun (WGS) entry which is preliminary data.</text>
</comment>
<organism evidence="3 4">
    <name type="scientific">Stella humosa</name>
    <dbReference type="NCBI Taxonomy" id="94"/>
    <lineage>
        <taxon>Bacteria</taxon>
        <taxon>Pseudomonadati</taxon>
        <taxon>Pseudomonadota</taxon>
        <taxon>Alphaproteobacteria</taxon>
        <taxon>Rhodospirillales</taxon>
        <taxon>Stellaceae</taxon>
        <taxon>Stella</taxon>
    </lineage>
</organism>
<accession>A0A3N1M9A8</accession>
<dbReference type="Proteomes" id="UP000278222">
    <property type="component" value="Unassembled WGS sequence"/>
</dbReference>
<protein>
    <submittedName>
        <fullName evidence="3">Uncharacterized protein</fullName>
    </submittedName>
</protein>
<feature type="signal peptide" evidence="2">
    <location>
        <begin position="1"/>
        <end position="24"/>
    </location>
</feature>
<name>A0A3N1M9A8_9PROT</name>
<keyword evidence="2" id="KW-0732">Signal</keyword>
<feature type="chain" id="PRO_5018208374" evidence="2">
    <location>
        <begin position="25"/>
        <end position="125"/>
    </location>
</feature>
<feature type="compositionally biased region" description="Polar residues" evidence="1">
    <location>
        <begin position="37"/>
        <end position="66"/>
    </location>
</feature>
<dbReference type="AlphaFoldDB" id="A0A3N1M9A8"/>
<dbReference type="RefSeq" id="WP_123689154.1">
    <property type="nucleotide sequence ID" value="NZ_AP019700.1"/>
</dbReference>
<evidence type="ECO:0000256" key="1">
    <source>
        <dbReference type="SAM" id="MobiDB-lite"/>
    </source>
</evidence>
<reference evidence="3 4" key="1">
    <citation type="submission" date="2018-11" db="EMBL/GenBank/DDBJ databases">
        <title>Genomic Encyclopedia of Type Strains, Phase IV (KMG-IV): sequencing the most valuable type-strain genomes for metagenomic binning, comparative biology and taxonomic classification.</title>
        <authorList>
            <person name="Goeker M."/>
        </authorList>
    </citation>
    <scope>NUCLEOTIDE SEQUENCE [LARGE SCALE GENOMIC DNA]</scope>
    <source>
        <strain evidence="3 4">DSM 5900</strain>
    </source>
</reference>
<dbReference type="EMBL" id="RJKX01000013">
    <property type="protein sequence ID" value="ROP99808.1"/>
    <property type="molecule type" value="Genomic_DNA"/>
</dbReference>
<sequence length="125" mass="13061">MHTSSGWGWALAVSVLLGALPAAAAEWTRDTAHGGQVTRSITGSGPYYSGQTTRVGPNGGTYSSSGACRDGVVDRCRRSFQATGPNGQTYSGHRATARGPYQVRSIGTVTGPRGNVGIGARRHWR</sequence>
<proteinExistence type="predicted"/>
<dbReference type="OrthoDB" id="8078301at2"/>
<evidence type="ECO:0000313" key="3">
    <source>
        <dbReference type="EMBL" id="ROP99808.1"/>
    </source>
</evidence>
<feature type="region of interest" description="Disordered" evidence="1">
    <location>
        <begin position="31"/>
        <end position="67"/>
    </location>
</feature>
<evidence type="ECO:0000256" key="2">
    <source>
        <dbReference type="SAM" id="SignalP"/>
    </source>
</evidence>
<keyword evidence="4" id="KW-1185">Reference proteome</keyword>
<gene>
    <name evidence="3" type="ORF">EDC65_1597</name>
</gene>